<dbReference type="GO" id="GO:0007131">
    <property type="term" value="P:reciprocal meiotic recombination"/>
    <property type="evidence" value="ECO:0007669"/>
    <property type="project" value="TreeGrafter"/>
</dbReference>
<dbReference type="AlphaFoldDB" id="A0AAD9T3S6"/>
<comment type="caution">
    <text evidence="4">The sequence shown here is derived from an EMBL/GenBank/DDBJ whole genome shotgun (WGS) entry which is preliminary data.</text>
</comment>
<dbReference type="GO" id="GO:0042148">
    <property type="term" value="P:DNA strand invasion"/>
    <property type="evidence" value="ECO:0007669"/>
    <property type="project" value="TreeGrafter"/>
</dbReference>
<dbReference type="GO" id="GO:0005657">
    <property type="term" value="C:replication fork"/>
    <property type="evidence" value="ECO:0007669"/>
    <property type="project" value="TreeGrafter"/>
</dbReference>
<dbReference type="GO" id="GO:0003697">
    <property type="term" value="F:single-stranded DNA binding"/>
    <property type="evidence" value="ECO:0007669"/>
    <property type="project" value="TreeGrafter"/>
</dbReference>
<feature type="region of interest" description="Disordered" evidence="3">
    <location>
        <begin position="241"/>
        <end position="264"/>
    </location>
</feature>
<comment type="subcellular location">
    <subcellularLocation>
        <location evidence="1">Nucleus</location>
    </subcellularLocation>
</comment>
<dbReference type="InterPro" id="IPR027417">
    <property type="entry name" value="P-loop_NTPase"/>
</dbReference>
<dbReference type="GO" id="GO:0000724">
    <property type="term" value="P:double-strand break repair via homologous recombination"/>
    <property type="evidence" value="ECO:0007669"/>
    <property type="project" value="TreeGrafter"/>
</dbReference>
<evidence type="ECO:0000256" key="1">
    <source>
        <dbReference type="ARBA" id="ARBA00004123"/>
    </source>
</evidence>
<organism evidence="4 5">
    <name type="scientific">Diplocarpon rosae</name>
    <dbReference type="NCBI Taxonomy" id="946125"/>
    <lineage>
        <taxon>Eukaryota</taxon>
        <taxon>Fungi</taxon>
        <taxon>Dikarya</taxon>
        <taxon>Ascomycota</taxon>
        <taxon>Pezizomycotina</taxon>
        <taxon>Leotiomycetes</taxon>
        <taxon>Helotiales</taxon>
        <taxon>Drepanopezizaceae</taxon>
        <taxon>Diplocarpon</taxon>
    </lineage>
</organism>
<name>A0AAD9T3S6_9HELO</name>
<dbReference type="Gene3D" id="3.40.50.300">
    <property type="entry name" value="P-loop containing nucleotide triphosphate hydrolases"/>
    <property type="match status" value="1"/>
</dbReference>
<dbReference type="SUPFAM" id="SSF52540">
    <property type="entry name" value="P-loop containing nucleoside triphosphate hydrolases"/>
    <property type="match status" value="1"/>
</dbReference>
<evidence type="ECO:0000313" key="4">
    <source>
        <dbReference type="EMBL" id="KAK2628117.1"/>
    </source>
</evidence>
<evidence type="ECO:0000256" key="2">
    <source>
        <dbReference type="ARBA" id="ARBA00023242"/>
    </source>
</evidence>
<proteinExistence type="predicted"/>
<dbReference type="GO" id="GO:0008094">
    <property type="term" value="F:ATP-dependent activity, acting on DNA"/>
    <property type="evidence" value="ECO:0007669"/>
    <property type="project" value="TreeGrafter"/>
</dbReference>
<gene>
    <name evidence="4" type="ORF">QTJ16_002763</name>
</gene>
<dbReference type="PANTHER" id="PTHR46457:SF1">
    <property type="entry name" value="DNA REPAIR PROTEIN RAD51 HOMOLOG 4"/>
    <property type="match status" value="1"/>
</dbReference>
<dbReference type="Proteomes" id="UP001285354">
    <property type="component" value="Unassembled WGS sequence"/>
</dbReference>
<dbReference type="GO" id="GO:0000723">
    <property type="term" value="P:telomere maintenance"/>
    <property type="evidence" value="ECO:0007669"/>
    <property type="project" value="TreeGrafter"/>
</dbReference>
<dbReference type="InterPro" id="IPR051988">
    <property type="entry name" value="HRR_RAD51_Paralog"/>
</dbReference>
<keyword evidence="5" id="KW-1185">Reference proteome</keyword>
<keyword evidence="2" id="KW-0539">Nucleus</keyword>
<sequence>MIISPSFSSRLTRLVKLIVSTWCPHFVFFPPHHPLIQRRLKVRLPLHDHFQSAKMIHFDHSLPHTLPPSSPESAMPILASHLLELEETQRRNFTGNGGEERLSTGCKDIDEVLGGGVERGVMLGVSSNVEGFEGRLLSLNLVASALLPRLSLPKPTSKAIVIDTTGSFPLALLLSVLKSRILANHSQCTHSAVENGIHWVNRPGQDETGISVDEEAQRCLEMVALCRVFDVEGLWEVLGEIGQDPSSGGDPKTVAARPPGVKEDEPEILDSQEEDLSSEVAIPVSPSLANPSLAPIEETDAGPEMIIIDNMTHIISELLARKEKREAHTFLTLLSSSLHTLTTTHNILTVVHNTTTPSVTKPSYSSGQQAHHTVQRSIFASTTTKPALGQVFSQFPDLHIFLHDMPRRREDAEALYGRDGEAVPPGEGSVEYCTLIEVLKDECPILGRDREKERRFAWREQRWTAVTVDGAGTGLVAAFAERGGCADA</sequence>
<evidence type="ECO:0000313" key="5">
    <source>
        <dbReference type="Proteomes" id="UP001285354"/>
    </source>
</evidence>
<dbReference type="GO" id="GO:0033063">
    <property type="term" value="C:Rad51B-Rad51C-Rad51D-XRCC2 complex"/>
    <property type="evidence" value="ECO:0007669"/>
    <property type="project" value="TreeGrafter"/>
</dbReference>
<dbReference type="GO" id="GO:0005815">
    <property type="term" value="C:microtubule organizing center"/>
    <property type="evidence" value="ECO:0007669"/>
    <property type="project" value="TreeGrafter"/>
</dbReference>
<accession>A0AAD9T3S6</accession>
<dbReference type="PANTHER" id="PTHR46457">
    <property type="entry name" value="DNA REPAIR PROTEIN RAD51 HOMOLOG 4"/>
    <property type="match status" value="1"/>
</dbReference>
<reference evidence="4" key="1">
    <citation type="submission" date="2023-06" db="EMBL/GenBank/DDBJ databases">
        <title>Draft genome of Marssonina rosae.</title>
        <authorList>
            <person name="Cheng Q."/>
        </authorList>
    </citation>
    <scope>NUCLEOTIDE SEQUENCE</scope>
    <source>
        <strain evidence="4">R4</strain>
    </source>
</reference>
<dbReference type="GO" id="GO:0000400">
    <property type="term" value="F:four-way junction DNA binding"/>
    <property type="evidence" value="ECO:0007669"/>
    <property type="project" value="TreeGrafter"/>
</dbReference>
<protein>
    <submittedName>
        <fullName evidence="4">Uncharacterized protein</fullName>
    </submittedName>
</protein>
<evidence type="ECO:0000256" key="3">
    <source>
        <dbReference type="SAM" id="MobiDB-lite"/>
    </source>
</evidence>
<dbReference type="EMBL" id="JAUBYV010000003">
    <property type="protein sequence ID" value="KAK2628117.1"/>
    <property type="molecule type" value="Genomic_DNA"/>
</dbReference>